<dbReference type="eggNOG" id="COG3760">
    <property type="taxonomic scope" value="Bacteria"/>
</dbReference>
<dbReference type="GO" id="GO:0004812">
    <property type="term" value="F:aminoacyl-tRNA ligase activity"/>
    <property type="evidence" value="ECO:0007669"/>
    <property type="project" value="UniProtKB-KW"/>
</dbReference>
<keyword evidence="2" id="KW-0648">Protein biosynthesis</keyword>
<dbReference type="Proteomes" id="UP000031339">
    <property type="component" value="Unassembled WGS sequence"/>
</dbReference>
<dbReference type="GO" id="GO:0006412">
    <property type="term" value="P:translation"/>
    <property type="evidence" value="ECO:0007669"/>
    <property type="project" value="UniProtKB-KW"/>
</dbReference>
<dbReference type="CDD" id="cd04335">
    <property type="entry name" value="PrdX_deacylase"/>
    <property type="match status" value="1"/>
</dbReference>
<organism evidence="4 5">
    <name type="scientific">Streptococcus constellatus</name>
    <dbReference type="NCBI Taxonomy" id="76860"/>
    <lineage>
        <taxon>Bacteria</taxon>
        <taxon>Bacillati</taxon>
        <taxon>Bacillota</taxon>
        <taxon>Bacilli</taxon>
        <taxon>Lactobacillales</taxon>
        <taxon>Streptococcaceae</taxon>
        <taxon>Streptococcus</taxon>
        <taxon>Streptococcus anginosus group</taxon>
    </lineage>
</organism>
<dbReference type="Gene3D" id="3.90.960.10">
    <property type="entry name" value="YbaK/aminoacyl-tRNA synthetase-associated domain"/>
    <property type="match status" value="1"/>
</dbReference>
<proteinExistence type="inferred from homology"/>
<dbReference type="PANTHER" id="PTHR31423:SF3">
    <property type="entry name" value="PROLYL-TRNA SYNTHETASE ASSOCIATED DOMAIN-CONTAINING PROTEIN 1-RELATED"/>
    <property type="match status" value="1"/>
</dbReference>
<dbReference type="Pfam" id="PF04073">
    <property type="entry name" value="tRNA_edit"/>
    <property type="match status" value="1"/>
</dbReference>
<keyword evidence="4" id="KW-0436">Ligase</keyword>
<comment type="caution">
    <text evidence="4">The sequence shown here is derived from an EMBL/GenBank/DDBJ whole genome shotgun (WGS) entry which is preliminary data.</text>
</comment>
<dbReference type="STRING" id="862969.SCI_1713"/>
<evidence type="ECO:0000313" key="5">
    <source>
        <dbReference type="Proteomes" id="UP000031339"/>
    </source>
</evidence>
<evidence type="ECO:0000259" key="3">
    <source>
        <dbReference type="Pfam" id="PF04073"/>
    </source>
</evidence>
<feature type="domain" description="YbaK/aminoacyl-tRNA synthetase-associated" evidence="3">
    <location>
        <begin position="23"/>
        <end position="149"/>
    </location>
</feature>
<dbReference type="InterPro" id="IPR040285">
    <property type="entry name" value="ProX/PRXD1"/>
</dbReference>
<accession>A0A0C1HJX2</accession>
<comment type="similarity">
    <text evidence="1">Belongs to the PRORSD1 family.</text>
</comment>
<keyword evidence="4" id="KW-0030">Aminoacyl-tRNA synthetase</keyword>
<dbReference type="InterPro" id="IPR007214">
    <property type="entry name" value="YbaK/aa-tRNA-synth-assoc-dom"/>
</dbReference>
<evidence type="ECO:0000256" key="1">
    <source>
        <dbReference type="ARBA" id="ARBA00010201"/>
    </source>
</evidence>
<dbReference type="InterPro" id="IPR036754">
    <property type="entry name" value="YbaK/aa-tRNA-synt-asso_dom_sf"/>
</dbReference>
<evidence type="ECO:0000313" key="4">
    <source>
        <dbReference type="EMBL" id="KIC77559.1"/>
    </source>
</evidence>
<reference evidence="4 5" key="1">
    <citation type="submission" date="2014-12" db="EMBL/GenBank/DDBJ databases">
        <title>Partial genome sequence of Streptococcus constellatus KCOM 1650 (= ChDC B144).</title>
        <authorList>
            <person name="Kook J.-K."/>
            <person name="Park S.-N."/>
            <person name="Lim Y.K."/>
            <person name="Jo E."/>
        </authorList>
    </citation>
    <scope>NUCLEOTIDE SEQUENCE [LARGE SCALE GENOMIC DNA]</scope>
    <source>
        <strain evidence="4 5">KCOM 1650</strain>
    </source>
</reference>
<dbReference type="GO" id="GO:0002161">
    <property type="term" value="F:aminoacyl-tRNA deacylase activity"/>
    <property type="evidence" value="ECO:0007669"/>
    <property type="project" value="InterPro"/>
</dbReference>
<name>A0A0C1HJX2_STRCV</name>
<protein>
    <submittedName>
        <fullName evidence="4">Prolyl-tRNA synthetase</fullName>
    </submittedName>
</protein>
<dbReference type="OrthoDB" id="9798587at2"/>
<gene>
    <name evidence="4" type="ORF">RN79_07625</name>
</gene>
<dbReference type="SUPFAM" id="SSF55826">
    <property type="entry name" value="YbaK/ProRS associated domain"/>
    <property type="match status" value="1"/>
</dbReference>
<dbReference type="RefSeq" id="WP_039677619.1">
    <property type="nucleotide sequence ID" value="NZ_JWIY01000003.1"/>
</dbReference>
<dbReference type="AlphaFoldDB" id="A0A0C1HJX2"/>
<evidence type="ECO:0000256" key="2">
    <source>
        <dbReference type="ARBA" id="ARBA00022917"/>
    </source>
</evidence>
<sequence>MTNEEKIYQVLDDLHIAYERLDHEPISSVIEAAEKGIVLPGQQVKNLVLKSKKRRQFYLVILRDEKRANIKHLAEVLDEKRLSFANDKELEELLQVEPGAVTPFGLLFDKEKKVQLIVDEEVDPSLTVGFHPFVNSTTLNIAYSDFLRLLEKTGHEVKRVNC</sequence>
<dbReference type="PANTHER" id="PTHR31423">
    <property type="entry name" value="YBAK DOMAIN-CONTAINING PROTEIN"/>
    <property type="match status" value="1"/>
</dbReference>
<dbReference type="EMBL" id="JWIY01000003">
    <property type="protein sequence ID" value="KIC77559.1"/>
    <property type="molecule type" value="Genomic_DNA"/>
</dbReference>